<name>A0ABZ1YVN6_9NOCA</name>
<feature type="transmembrane region" description="Helical" evidence="1">
    <location>
        <begin position="102"/>
        <end position="134"/>
    </location>
</feature>
<feature type="domain" description="DUF418" evidence="2">
    <location>
        <begin position="228"/>
        <end position="382"/>
    </location>
</feature>
<dbReference type="InterPro" id="IPR052529">
    <property type="entry name" value="Bact_Transport_Assoc"/>
</dbReference>
<feature type="transmembrane region" description="Helical" evidence="1">
    <location>
        <begin position="206"/>
        <end position="228"/>
    </location>
</feature>
<keyword evidence="1" id="KW-0472">Membrane</keyword>
<dbReference type="Pfam" id="PF04235">
    <property type="entry name" value="DUF418"/>
    <property type="match status" value="1"/>
</dbReference>
<dbReference type="InterPro" id="IPR007349">
    <property type="entry name" value="DUF418"/>
</dbReference>
<proteinExistence type="predicted"/>
<accession>A0ABZ1YVN6</accession>
<feature type="transmembrane region" description="Helical" evidence="1">
    <location>
        <begin position="344"/>
        <end position="368"/>
    </location>
</feature>
<reference evidence="3" key="1">
    <citation type="submission" date="2022-10" db="EMBL/GenBank/DDBJ databases">
        <title>The complete genomes of actinobacterial strains from the NBC collection.</title>
        <authorList>
            <person name="Joergensen T.S."/>
            <person name="Alvarez Arevalo M."/>
            <person name="Sterndorff E.B."/>
            <person name="Faurdal D."/>
            <person name="Vuksanovic O."/>
            <person name="Mourched A.-S."/>
            <person name="Charusanti P."/>
            <person name="Shaw S."/>
            <person name="Blin K."/>
            <person name="Weber T."/>
        </authorList>
    </citation>
    <scope>NUCLEOTIDE SEQUENCE</scope>
    <source>
        <strain evidence="3">NBC_01482</strain>
    </source>
</reference>
<keyword evidence="4" id="KW-1185">Reference proteome</keyword>
<organism evidence="3 4">
    <name type="scientific">Nocardia vinacea</name>
    <dbReference type="NCBI Taxonomy" id="96468"/>
    <lineage>
        <taxon>Bacteria</taxon>
        <taxon>Bacillati</taxon>
        <taxon>Actinomycetota</taxon>
        <taxon>Actinomycetes</taxon>
        <taxon>Mycobacteriales</taxon>
        <taxon>Nocardiaceae</taxon>
        <taxon>Nocardia</taxon>
    </lineage>
</organism>
<sequence>MTDQLVASRSRVHDVDALRGFALLGIFIVNITFMASGYPGNLVIDPDYTSTLDDAVRGLSEVFVDMKFYLLFSFLFGYSFTLQMESAAAARAAFEPRMLRRIGGLFVLGVLHIVFLYAGDVLTTYAVACLVLFWMRRVSDRTALRVAAILYGLVVASLLLATVFMDLSAMLPSTAEAQANAEHATHAMLGGWGDIIGEHLDGLGLLVLQSLTLQGPTALAMFLLGLVAGRRKLLAHVHGDEPILRRIQLIGFPIGLAGSILFTIGGGTGHTLTVAISVATAPFLTAAYVATLLRAMHSPRTSFIRTALAPAGRIALTNYLAQSAIGLLIFTGIGMAAAGTFSPLATMSTALLVFTLQLALSALWLHWFRYGPAEWTLRWITNAHRPSWREIPPEPVMNQP</sequence>
<keyword evidence="1" id="KW-1133">Transmembrane helix</keyword>
<feature type="transmembrane region" description="Helical" evidence="1">
    <location>
        <begin position="20"/>
        <end position="41"/>
    </location>
</feature>
<dbReference type="RefSeq" id="WP_329409452.1">
    <property type="nucleotide sequence ID" value="NZ_CP109441.1"/>
</dbReference>
<feature type="transmembrane region" description="Helical" evidence="1">
    <location>
        <begin position="274"/>
        <end position="295"/>
    </location>
</feature>
<feature type="transmembrane region" description="Helical" evidence="1">
    <location>
        <begin position="249"/>
        <end position="268"/>
    </location>
</feature>
<dbReference type="PANTHER" id="PTHR30590:SF2">
    <property type="entry name" value="INNER MEMBRANE PROTEIN"/>
    <property type="match status" value="1"/>
</dbReference>
<protein>
    <submittedName>
        <fullName evidence="3">DUF418 domain-containing protein</fullName>
    </submittedName>
</protein>
<dbReference type="EMBL" id="CP109441">
    <property type="protein sequence ID" value="WUV45937.1"/>
    <property type="molecule type" value="Genomic_DNA"/>
</dbReference>
<keyword evidence="1" id="KW-0812">Transmembrane</keyword>
<feature type="transmembrane region" description="Helical" evidence="1">
    <location>
        <begin position="316"/>
        <end position="338"/>
    </location>
</feature>
<evidence type="ECO:0000313" key="3">
    <source>
        <dbReference type="EMBL" id="WUV45937.1"/>
    </source>
</evidence>
<evidence type="ECO:0000313" key="4">
    <source>
        <dbReference type="Proteomes" id="UP001432062"/>
    </source>
</evidence>
<gene>
    <name evidence="3" type="ORF">OG563_43855</name>
</gene>
<dbReference type="Proteomes" id="UP001432062">
    <property type="component" value="Chromosome"/>
</dbReference>
<evidence type="ECO:0000256" key="1">
    <source>
        <dbReference type="SAM" id="Phobius"/>
    </source>
</evidence>
<feature type="transmembrane region" description="Helical" evidence="1">
    <location>
        <begin position="146"/>
        <end position="165"/>
    </location>
</feature>
<dbReference type="PANTHER" id="PTHR30590">
    <property type="entry name" value="INNER MEMBRANE PROTEIN"/>
    <property type="match status" value="1"/>
</dbReference>
<evidence type="ECO:0000259" key="2">
    <source>
        <dbReference type="Pfam" id="PF04235"/>
    </source>
</evidence>